<dbReference type="PROSITE" id="PS51217">
    <property type="entry name" value="UVRD_HELICASE_CTER"/>
    <property type="match status" value="1"/>
</dbReference>
<keyword evidence="7" id="KW-0413">Isomerase</keyword>
<dbReference type="GO" id="GO:0005829">
    <property type="term" value="C:cytosol"/>
    <property type="evidence" value="ECO:0007669"/>
    <property type="project" value="TreeGrafter"/>
</dbReference>
<dbReference type="NCBIfam" id="NF008743">
    <property type="entry name" value="PRK11773.1"/>
    <property type="match status" value="1"/>
</dbReference>
<evidence type="ECO:0000256" key="11">
    <source>
        <dbReference type="SAM" id="MobiDB-lite"/>
    </source>
</evidence>
<comment type="catalytic activity">
    <reaction evidence="8">
        <text>Couples ATP hydrolysis with the unwinding of duplex DNA by translocating in the 3'-5' direction.</text>
        <dbReference type="EC" id="5.6.2.4"/>
    </reaction>
</comment>
<dbReference type="Pfam" id="PF00580">
    <property type="entry name" value="UvrD-helicase"/>
    <property type="match status" value="1"/>
</dbReference>
<evidence type="ECO:0000256" key="7">
    <source>
        <dbReference type="ARBA" id="ARBA00023235"/>
    </source>
</evidence>
<evidence type="ECO:0000256" key="6">
    <source>
        <dbReference type="ARBA" id="ARBA00023125"/>
    </source>
</evidence>
<dbReference type="CDD" id="cd17932">
    <property type="entry name" value="DEXQc_UvrD"/>
    <property type="match status" value="1"/>
</dbReference>
<evidence type="ECO:0000256" key="5">
    <source>
        <dbReference type="ARBA" id="ARBA00022840"/>
    </source>
</evidence>
<evidence type="ECO:0000313" key="14">
    <source>
        <dbReference type="EMBL" id="SVA26240.1"/>
    </source>
</evidence>
<dbReference type="Pfam" id="PF21196">
    <property type="entry name" value="PcrA_UvrD_tudor"/>
    <property type="match status" value="1"/>
</dbReference>
<dbReference type="Gene3D" id="1.10.486.10">
    <property type="entry name" value="PCRA, domain 4"/>
    <property type="match status" value="1"/>
</dbReference>
<dbReference type="GO" id="GO:0016787">
    <property type="term" value="F:hydrolase activity"/>
    <property type="evidence" value="ECO:0007669"/>
    <property type="project" value="UniProtKB-KW"/>
</dbReference>
<dbReference type="PROSITE" id="PS51198">
    <property type="entry name" value="UVRD_HELICASE_ATP_BIND"/>
    <property type="match status" value="1"/>
</dbReference>
<comment type="similarity">
    <text evidence="1">Belongs to the helicase family. UvrD subfamily.</text>
</comment>
<evidence type="ECO:0000256" key="9">
    <source>
        <dbReference type="ARBA" id="ARBA00034808"/>
    </source>
</evidence>
<dbReference type="AlphaFoldDB" id="A0A381UDK4"/>
<evidence type="ECO:0000256" key="2">
    <source>
        <dbReference type="ARBA" id="ARBA00022741"/>
    </source>
</evidence>
<accession>A0A381UDK4</accession>
<evidence type="ECO:0000256" key="8">
    <source>
        <dbReference type="ARBA" id="ARBA00034617"/>
    </source>
</evidence>
<evidence type="ECO:0000256" key="10">
    <source>
        <dbReference type="ARBA" id="ARBA00048988"/>
    </source>
</evidence>
<dbReference type="GO" id="GO:0005524">
    <property type="term" value="F:ATP binding"/>
    <property type="evidence" value="ECO:0007669"/>
    <property type="project" value="UniProtKB-KW"/>
</dbReference>
<dbReference type="InterPro" id="IPR014016">
    <property type="entry name" value="UvrD-like_ATP-bd"/>
</dbReference>
<gene>
    <name evidence="14" type="ORF">METZ01_LOCUS79094</name>
</gene>
<dbReference type="InterPro" id="IPR027417">
    <property type="entry name" value="P-loop_NTPase"/>
</dbReference>
<feature type="domain" description="UvrD-like helicase ATP-binding" evidence="12">
    <location>
        <begin position="8"/>
        <end position="284"/>
    </location>
</feature>
<reference evidence="14" key="1">
    <citation type="submission" date="2018-05" db="EMBL/GenBank/DDBJ databases">
        <authorList>
            <person name="Lanie J.A."/>
            <person name="Ng W.-L."/>
            <person name="Kazmierczak K.M."/>
            <person name="Andrzejewski T.M."/>
            <person name="Davidsen T.M."/>
            <person name="Wayne K.J."/>
            <person name="Tettelin H."/>
            <person name="Glass J.I."/>
            <person name="Rusch D."/>
            <person name="Podicherti R."/>
            <person name="Tsui H.-C.T."/>
            <person name="Winkler M.E."/>
        </authorList>
    </citation>
    <scope>NUCLEOTIDE SEQUENCE</scope>
</reference>
<evidence type="ECO:0000259" key="13">
    <source>
        <dbReference type="PROSITE" id="PS51217"/>
    </source>
</evidence>
<dbReference type="GO" id="GO:0003677">
    <property type="term" value="F:DNA binding"/>
    <property type="evidence" value="ECO:0007669"/>
    <property type="project" value="UniProtKB-KW"/>
</dbReference>
<dbReference type="EC" id="5.6.2.4" evidence="9"/>
<dbReference type="Gene3D" id="3.40.50.300">
    <property type="entry name" value="P-loop containing nucleotide triphosphate hydrolases"/>
    <property type="match status" value="2"/>
</dbReference>
<dbReference type="Gene3D" id="1.10.10.160">
    <property type="match status" value="1"/>
</dbReference>
<dbReference type="Pfam" id="PF13361">
    <property type="entry name" value="UvrD_C"/>
    <property type="match status" value="1"/>
</dbReference>
<dbReference type="GO" id="GO:0000725">
    <property type="term" value="P:recombinational repair"/>
    <property type="evidence" value="ECO:0007669"/>
    <property type="project" value="TreeGrafter"/>
</dbReference>
<keyword evidence="4" id="KW-0347">Helicase</keyword>
<comment type="catalytic activity">
    <reaction evidence="10">
        <text>ATP + H2O = ADP + phosphate + H(+)</text>
        <dbReference type="Rhea" id="RHEA:13065"/>
        <dbReference type="ChEBI" id="CHEBI:15377"/>
        <dbReference type="ChEBI" id="CHEBI:15378"/>
        <dbReference type="ChEBI" id="CHEBI:30616"/>
        <dbReference type="ChEBI" id="CHEBI:43474"/>
        <dbReference type="ChEBI" id="CHEBI:456216"/>
        <dbReference type="EC" id="5.6.2.4"/>
    </reaction>
</comment>
<dbReference type="InterPro" id="IPR013986">
    <property type="entry name" value="DExx_box_DNA_helicase_dom_sf"/>
</dbReference>
<dbReference type="InterPro" id="IPR000212">
    <property type="entry name" value="DNA_helicase_UvrD/REP"/>
</dbReference>
<dbReference type="InterPro" id="IPR014017">
    <property type="entry name" value="DNA_helicase_UvrD-like_C"/>
</dbReference>
<keyword evidence="3" id="KW-0378">Hydrolase</keyword>
<organism evidence="14">
    <name type="scientific">marine metagenome</name>
    <dbReference type="NCBI Taxonomy" id="408172"/>
    <lineage>
        <taxon>unclassified sequences</taxon>
        <taxon>metagenomes</taxon>
        <taxon>ecological metagenomes</taxon>
    </lineage>
</organism>
<dbReference type="PANTHER" id="PTHR11070:SF2">
    <property type="entry name" value="ATP-DEPENDENT DNA HELICASE SRS2"/>
    <property type="match status" value="1"/>
</dbReference>
<evidence type="ECO:0000259" key="12">
    <source>
        <dbReference type="PROSITE" id="PS51198"/>
    </source>
</evidence>
<feature type="region of interest" description="Disordered" evidence="11">
    <location>
        <begin position="645"/>
        <end position="666"/>
    </location>
</feature>
<dbReference type="EMBL" id="UINC01006223">
    <property type="protein sequence ID" value="SVA26240.1"/>
    <property type="molecule type" value="Genomic_DNA"/>
</dbReference>
<evidence type="ECO:0000256" key="4">
    <source>
        <dbReference type="ARBA" id="ARBA00022806"/>
    </source>
</evidence>
<dbReference type="SUPFAM" id="SSF52540">
    <property type="entry name" value="P-loop containing nucleoside triphosphate hydrolases"/>
    <property type="match status" value="1"/>
</dbReference>
<sequence length="715" mass="80944">MEPEDILGQLNEPQREAVTSGANPVMVLAGAGSGKTRVLVHRIAWLISVDNTSPFNVFAVTFTNKAANEMRERISEMLGLDTRGMWVGTFHGLAHKFLRLHWKEAGLEQGFQVLDSDDQHRQIKKIIKEQSLDESYYPPKEVQWFINSQKDLGLRANQVKEEPGKKQYIQLYKEYEKRCSRSGLVDFGELLLSCYETLSKNKGLLEHYQQRFKNILVDEFQDTNEIQYQMIRLLSGEHGAAFVVGDDDQSIYRWRGANSANMSRFQKEFANTRVIKMEQNYRSTKTILDAANAVIANNDKRLDKTLWTSAENGPQIKLVANYDEYEEAHNIIDTIQAKSKSIGLNNIAVLYRSNAQSRVIEEALLQQAIPYRVYGGFRFFDRAEVKDALAYLRLSVNQNDDLAFERASSMPPKGLGAKTLSNIRSFAQTEGVSLFVGASQLIEHSSLSGRAANAVRNFVAQIQKIKSETENKTLKEQFEAAIQLSGLINFLQQKKSEQSATKIDNIMELINAAHGYRPMLDEDEMTPLESFLSHAALESGENQASEWQDSVQLMTMHSAKGLEFPLVFIAGMEDGLFPHQRSQIEAGGLEEERRLCYVAITRSMKELYISYANQRLIHGLTNYSQPSRFLYEIPEELVDEVSNQGVLSNPTKTNHKRSSKNKSSSLLGQRIHHHVFGEGVVIAIEGDGDNTRAQINFETEGTKWLVLSYTKLNLM</sequence>
<dbReference type="GO" id="GO:0043138">
    <property type="term" value="F:3'-5' DNA helicase activity"/>
    <property type="evidence" value="ECO:0007669"/>
    <property type="project" value="UniProtKB-EC"/>
</dbReference>
<keyword evidence="2" id="KW-0547">Nucleotide-binding</keyword>
<evidence type="ECO:0000256" key="3">
    <source>
        <dbReference type="ARBA" id="ARBA00022801"/>
    </source>
</evidence>
<name>A0A381UDK4_9ZZZZ</name>
<proteinExistence type="inferred from homology"/>
<keyword evidence="6" id="KW-0238">DNA-binding</keyword>
<keyword evidence="5" id="KW-0067">ATP-binding</keyword>
<dbReference type="CDD" id="cd18807">
    <property type="entry name" value="SF1_C_UvrD"/>
    <property type="match status" value="1"/>
</dbReference>
<dbReference type="GO" id="GO:0033202">
    <property type="term" value="C:DNA helicase complex"/>
    <property type="evidence" value="ECO:0007669"/>
    <property type="project" value="TreeGrafter"/>
</dbReference>
<evidence type="ECO:0000256" key="1">
    <source>
        <dbReference type="ARBA" id="ARBA00009922"/>
    </source>
</evidence>
<protein>
    <recommendedName>
        <fullName evidence="9">DNA 3'-5' helicase</fullName>
        <ecNumber evidence="9">5.6.2.4</ecNumber>
    </recommendedName>
</protein>
<dbReference type="PANTHER" id="PTHR11070">
    <property type="entry name" value="UVRD / RECB / PCRA DNA HELICASE FAMILY MEMBER"/>
    <property type="match status" value="1"/>
</dbReference>
<feature type="domain" description="UvrD-like helicase C-terminal" evidence="13">
    <location>
        <begin position="285"/>
        <end position="561"/>
    </location>
</feature>